<dbReference type="InterPro" id="IPR018764">
    <property type="entry name" value="RskA_C"/>
</dbReference>
<evidence type="ECO:0000256" key="7">
    <source>
        <dbReference type="ARBA" id="ARBA00029829"/>
    </source>
</evidence>
<name>A0A1G8ZMG4_9BACL</name>
<evidence type="ECO:0000256" key="5">
    <source>
        <dbReference type="ARBA" id="ARBA00022989"/>
    </source>
</evidence>
<keyword evidence="12" id="KW-1185">Reference proteome</keyword>
<dbReference type="EMBL" id="FNDX01000033">
    <property type="protein sequence ID" value="SDK16299.1"/>
    <property type="molecule type" value="Genomic_DNA"/>
</dbReference>
<evidence type="ECO:0000313" key="11">
    <source>
        <dbReference type="EMBL" id="SDK16299.1"/>
    </source>
</evidence>
<dbReference type="PANTHER" id="PTHR37461:SF1">
    <property type="entry name" value="ANTI-SIGMA-K FACTOR RSKA"/>
    <property type="match status" value="1"/>
</dbReference>
<keyword evidence="4 9" id="KW-0812">Transmembrane</keyword>
<keyword evidence="3" id="KW-1003">Cell membrane</keyword>
<dbReference type="STRING" id="1174501.SAMN05216192_13337"/>
<keyword evidence="5 9" id="KW-1133">Transmembrane helix</keyword>
<dbReference type="GO" id="GO:0006417">
    <property type="term" value="P:regulation of translation"/>
    <property type="evidence" value="ECO:0007669"/>
    <property type="project" value="TreeGrafter"/>
</dbReference>
<reference evidence="12" key="1">
    <citation type="submission" date="2016-10" db="EMBL/GenBank/DDBJ databases">
        <authorList>
            <person name="Varghese N."/>
            <person name="Submissions S."/>
        </authorList>
    </citation>
    <scope>NUCLEOTIDE SEQUENCE [LARGE SCALE GENOMIC DNA]</scope>
    <source>
        <strain evidence="12">CGMCC 1.11012</strain>
    </source>
</reference>
<evidence type="ECO:0000259" key="10">
    <source>
        <dbReference type="Pfam" id="PF10099"/>
    </source>
</evidence>
<evidence type="ECO:0000256" key="3">
    <source>
        <dbReference type="ARBA" id="ARBA00022475"/>
    </source>
</evidence>
<dbReference type="GO" id="GO:0005886">
    <property type="term" value="C:plasma membrane"/>
    <property type="evidence" value="ECO:0007669"/>
    <property type="project" value="UniProtKB-SubCell"/>
</dbReference>
<dbReference type="InterPro" id="IPR041916">
    <property type="entry name" value="Anti_sigma_zinc_sf"/>
</dbReference>
<organism evidence="11 12">
    <name type="scientific">Paenibacillus typhae</name>
    <dbReference type="NCBI Taxonomy" id="1174501"/>
    <lineage>
        <taxon>Bacteria</taxon>
        <taxon>Bacillati</taxon>
        <taxon>Bacillota</taxon>
        <taxon>Bacilli</taxon>
        <taxon>Bacillales</taxon>
        <taxon>Paenibacillaceae</taxon>
        <taxon>Paenibacillus</taxon>
    </lineage>
</organism>
<evidence type="ECO:0000256" key="2">
    <source>
        <dbReference type="ARBA" id="ARBA00004236"/>
    </source>
</evidence>
<dbReference type="Proteomes" id="UP000199050">
    <property type="component" value="Unassembled WGS sequence"/>
</dbReference>
<dbReference type="OrthoDB" id="150725at2"/>
<sequence>MTEENKDLCEWAELYALGALQDDEMEQFGVHLQECPECEKLVKEYRRVIELLPLASEPAEPPAEMKKRILSRVLEADAPVQQVQKPAGEAPKPVREEPEYTVRAVPAPQKKPILRYLSAGLAAAVVVLLIYTSQLRQDVDQLQHQVAVSSGPLQGIKVNESVVLSPAAVESAVKGLATIIADNSGTHLVVQAEGLPELTGTEVYQVWLIKGDVPQNAGTFVSQGGNGALYYTFEPQEYDTVAITLEPDDGGEAPRGQIVLAAPIKQG</sequence>
<dbReference type="AlphaFoldDB" id="A0A1G8ZMG4"/>
<accession>A0A1G8ZMG4</accession>
<feature type="transmembrane region" description="Helical" evidence="9">
    <location>
        <begin position="113"/>
        <end position="131"/>
    </location>
</feature>
<dbReference type="InterPro" id="IPR051474">
    <property type="entry name" value="Anti-sigma-K/W_factor"/>
</dbReference>
<gene>
    <name evidence="11" type="ORF">SAMN05216192_13337</name>
</gene>
<dbReference type="Pfam" id="PF10099">
    <property type="entry name" value="RskA_C"/>
    <property type="match status" value="1"/>
</dbReference>
<evidence type="ECO:0000256" key="9">
    <source>
        <dbReference type="SAM" id="Phobius"/>
    </source>
</evidence>
<proteinExistence type="predicted"/>
<dbReference type="GO" id="GO:0016989">
    <property type="term" value="F:sigma factor antagonist activity"/>
    <property type="evidence" value="ECO:0007669"/>
    <property type="project" value="TreeGrafter"/>
</dbReference>
<dbReference type="Gene3D" id="1.10.10.1320">
    <property type="entry name" value="Anti-sigma factor, zinc-finger domain"/>
    <property type="match status" value="1"/>
</dbReference>
<evidence type="ECO:0000313" key="12">
    <source>
        <dbReference type="Proteomes" id="UP000199050"/>
    </source>
</evidence>
<evidence type="ECO:0000256" key="4">
    <source>
        <dbReference type="ARBA" id="ARBA00022692"/>
    </source>
</evidence>
<feature type="domain" description="Anti-sigma K factor RskA C-terminal" evidence="10">
    <location>
        <begin position="119"/>
        <end position="257"/>
    </location>
</feature>
<dbReference type="RefSeq" id="WP_090717308.1">
    <property type="nucleotide sequence ID" value="NZ_CBCSKY010000036.1"/>
</dbReference>
<keyword evidence="6 9" id="KW-0472">Membrane</keyword>
<evidence type="ECO:0000256" key="1">
    <source>
        <dbReference type="ARBA" id="ARBA00004167"/>
    </source>
</evidence>
<comment type="subcellular location">
    <subcellularLocation>
        <location evidence="2">Cell membrane</location>
    </subcellularLocation>
    <subcellularLocation>
        <location evidence="1">Membrane</location>
        <topology evidence="1">Single-pass membrane protein</topology>
    </subcellularLocation>
</comment>
<protein>
    <recommendedName>
        <fullName evidence="8">Regulator of SigK</fullName>
    </recommendedName>
    <alternativeName>
        <fullName evidence="7">Sigma-K anti-sigma factor RskA</fullName>
    </alternativeName>
</protein>
<dbReference type="PANTHER" id="PTHR37461">
    <property type="entry name" value="ANTI-SIGMA-K FACTOR RSKA"/>
    <property type="match status" value="1"/>
</dbReference>
<evidence type="ECO:0000256" key="8">
    <source>
        <dbReference type="ARBA" id="ARBA00030803"/>
    </source>
</evidence>
<evidence type="ECO:0000256" key="6">
    <source>
        <dbReference type="ARBA" id="ARBA00023136"/>
    </source>
</evidence>